<proteinExistence type="predicted"/>
<name>W1Y9Z8_9ZZZZ</name>
<comment type="caution">
    <text evidence="1">The sequence shown here is derived from an EMBL/GenBank/DDBJ whole genome shotgun (WGS) entry which is preliminary data.</text>
</comment>
<organism evidence="1">
    <name type="scientific">human gut metagenome</name>
    <dbReference type="NCBI Taxonomy" id="408170"/>
    <lineage>
        <taxon>unclassified sequences</taxon>
        <taxon>metagenomes</taxon>
        <taxon>organismal metagenomes</taxon>
    </lineage>
</organism>
<reference evidence="1" key="1">
    <citation type="submission" date="2013-12" db="EMBL/GenBank/DDBJ databases">
        <title>A Varibaculum cambriense genome reconstructed from a premature infant gut community with otherwise low bacterial novelty that shifts toward anaerobic metabolism during the third week of life.</title>
        <authorList>
            <person name="Brown C.T."/>
            <person name="Sharon I."/>
            <person name="Thomas B.C."/>
            <person name="Castelle C.J."/>
            <person name="Morowitz M.J."/>
            <person name="Banfield J.F."/>
        </authorList>
    </citation>
    <scope>NUCLEOTIDE SEQUENCE</scope>
</reference>
<dbReference type="EMBL" id="AZMM01007856">
    <property type="protein sequence ID" value="ETJ37969.1"/>
    <property type="molecule type" value="Genomic_DNA"/>
</dbReference>
<feature type="non-terminal residue" evidence="1">
    <location>
        <position position="1"/>
    </location>
</feature>
<dbReference type="AlphaFoldDB" id="W1Y9Z8"/>
<evidence type="ECO:0000313" key="1">
    <source>
        <dbReference type="EMBL" id="ETJ37969.1"/>
    </source>
</evidence>
<protein>
    <submittedName>
        <fullName evidence="1">Uncharacterized protein</fullName>
    </submittedName>
</protein>
<sequence length="28" mass="3158">KLLYGYDPLYIGTSTFSVNGNIVMTYIN</sequence>
<gene>
    <name evidence="1" type="ORF">Q604_UNBC07856G0002</name>
</gene>
<accession>W1Y9Z8</accession>